<dbReference type="Gene3D" id="1.10.287.460">
    <property type="entry name" value="Peptidyl-prolyl cis-trans isomerase, FKBP-type, N-terminal domain"/>
    <property type="match status" value="1"/>
</dbReference>
<feature type="chain" id="PRO_5019348396" description="Peptidyl-prolyl cis-trans isomerase" evidence="7">
    <location>
        <begin position="26"/>
        <end position="258"/>
    </location>
</feature>
<keyword evidence="4 5" id="KW-0413">Isomerase</keyword>
<name>A0A432LWI6_9GAMM</name>
<accession>A0A432LWI6</accession>
<evidence type="ECO:0000256" key="6">
    <source>
        <dbReference type="RuleBase" id="RU003915"/>
    </source>
</evidence>
<comment type="similarity">
    <text evidence="2 6">Belongs to the FKBP-type PPIase family.</text>
</comment>
<dbReference type="OrthoDB" id="9814548at2"/>
<evidence type="ECO:0000256" key="7">
    <source>
        <dbReference type="SAM" id="SignalP"/>
    </source>
</evidence>
<feature type="signal peptide" evidence="7">
    <location>
        <begin position="1"/>
        <end position="25"/>
    </location>
</feature>
<dbReference type="AlphaFoldDB" id="A0A432LWI6"/>
<dbReference type="PANTHER" id="PTHR43811">
    <property type="entry name" value="FKBP-TYPE PEPTIDYL-PROLYL CIS-TRANS ISOMERASE FKPA"/>
    <property type="match status" value="1"/>
</dbReference>
<organism evidence="9 10">
    <name type="scientific">Dyella dinghuensis</name>
    <dbReference type="NCBI Taxonomy" id="1920169"/>
    <lineage>
        <taxon>Bacteria</taxon>
        <taxon>Pseudomonadati</taxon>
        <taxon>Pseudomonadota</taxon>
        <taxon>Gammaproteobacteria</taxon>
        <taxon>Lysobacterales</taxon>
        <taxon>Rhodanobacteraceae</taxon>
        <taxon>Dyella</taxon>
    </lineage>
</organism>
<keyword evidence="3 5" id="KW-0697">Rotamase</keyword>
<proteinExistence type="inferred from homology"/>
<evidence type="ECO:0000259" key="8">
    <source>
        <dbReference type="PROSITE" id="PS50059"/>
    </source>
</evidence>
<dbReference type="InterPro" id="IPR036944">
    <property type="entry name" value="PPIase_FKBP_N_sf"/>
</dbReference>
<dbReference type="GO" id="GO:0006457">
    <property type="term" value="P:protein folding"/>
    <property type="evidence" value="ECO:0007669"/>
    <property type="project" value="InterPro"/>
</dbReference>
<keyword evidence="7" id="KW-0732">Signal</keyword>
<protein>
    <recommendedName>
        <fullName evidence="6">Peptidyl-prolyl cis-trans isomerase</fullName>
        <ecNumber evidence="6">5.2.1.8</ecNumber>
    </recommendedName>
</protein>
<sequence>MEKVMAYTRWLVPVFLLLAAYAVQAQGPLAPSPPPKQPPPPPVKIDKYKLSYAIGYHLGTQLSGGDFPAGVDINVVRKAMEDGYEKRPPTVTKQDMFDQLSGLGEHIRDEAVSEFNRIAADNARKSTDFLTHNGTQPGVVQLPSGIQYSVIKKGDGSVNPGVDSLVTVNYRGMLIDGTEFDSTWAHGSPVSFTVDRVIRGWQYVIPRMHVGDRWKVVIPPQLAYGEHGALPRIGPNQALVFDIELLDIKPPNPQSAGP</sequence>
<dbReference type="EMBL" id="RYZR01000003">
    <property type="protein sequence ID" value="RUL66451.1"/>
    <property type="molecule type" value="Genomic_DNA"/>
</dbReference>
<evidence type="ECO:0000313" key="9">
    <source>
        <dbReference type="EMBL" id="RUL66451.1"/>
    </source>
</evidence>
<evidence type="ECO:0000256" key="3">
    <source>
        <dbReference type="ARBA" id="ARBA00023110"/>
    </source>
</evidence>
<dbReference type="Proteomes" id="UP000267077">
    <property type="component" value="Unassembled WGS sequence"/>
</dbReference>
<keyword evidence="10" id="KW-1185">Reference proteome</keyword>
<evidence type="ECO:0000256" key="4">
    <source>
        <dbReference type="ARBA" id="ARBA00023235"/>
    </source>
</evidence>
<gene>
    <name evidence="9" type="ORF">EKH79_06260</name>
</gene>
<dbReference type="InterPro" id="IPR000774">
    <property type="entry name" value="PPIase_FKBP_N"/>
</dbReference>
<evidence type="ECO:0000256" key="1">
    <source>
        <dbReference type="ARBA" id="ARBA00000971"/>
    </source>
</evidence>
<reference evidence="9 10" key="1">
    <citation type="submission" date="2018-12" db="EMBL/GenBank/DDBJ databases">
        <title>Dyella dinghuensis sp. nov. DHOA06 and Dyella choica sp. nov. 4M-K27, isolated from forest soil.</title>
        <authorList>
            <person name="Qiu L.-H."/>
            <person name="Gao Z.-H."/>
        </authorList>
    </citation>
    <scope>NUCLEOTIDE SEQUENCE [LARGE SCALE GENOMIC DNA]</scope>
    <source>
        <strain evidence="9 10">DHOA06</strain>
    </source>
</reference>
<feature type="domain" description="PPIase FKBP-type" evidence="8">
    <location>
        <begin position="163"/>
        <end position="249"/>
    </location>
</feature>
<dbReference type="GO" id="GO:0003755">
    <property type="term" value="F:peptidyl-prolyl cis-trans isomerase activity"/>
    <property type="evidence" value="ECO:0007669"/>
    <property type="project" value="UniProtKB-UniRule"/>
</dbReference>
<dbReference type="EC" id="5.2.1.8" evidence="6"/>
<dbReference type="InterPro" id="IPR046357">
    <property type="entry name" value="PPIase_dom_sf"/>
</dbReference>
<dbReference type="SUPFAM" id="SSF54534">
    <property type="entry name" value="FKBP-like"/>
    <property type="match status" value="1"/>
</dbReference>
<comment type="caution">
    <text evidence="9">The sequence shown here is derived from an EMBL/GenBank/DDBJ whole genome shotgun (WGS) entry which is preliminary data.</text>
</comment>
<dbReference type="Gene3D" id="3.10.50.40">
    <property type="match status" value="1"/>
</dbReference>
<dbReference type="PROSITE" id="PS50059">
    <property type="entry name" value="FKBP_PPIASE"/>
    <property type="match status" value="1"/>
</dbReference>
<comment type="catalytic activity">
    <reaction evidence="1 5 6">
        <text>[protein]-peptidylproline (omega=180) = [protein]-peptidylproline (omega=0)</text>
        <dbReference type="Rhea" id="RHEA:16237"/>
        <dbReference type="Rhea" id="RHEA-COMP:10747"/>
        <dbReference type="Rhea" id="RHEA-COMP:10748"/>
        <dbReference type="ChEBI" id="CHEBI:83833"/>
        <dbReference type="ChEBI" id="CHEBI:83834"/>
        <dbReference type="EC" id="5.2.1.8"/>
    </reaction>
</comment>
<evidence type="ECO:0000256" key="5">
    <source>
        <dbReference type="PROSITE-ProRule" id="PRU00277"/>
    </source>
</evidence>
<dbReference type="PANTHER" id="PTHR43811:SF23">
    <property type="entry name" value="FKBP-TYPE 22 KDA PEPTIDYL-PROLYL CIS-TRANS ISOMERASE"/>
    <property type="match status" value="1"/>
</dbReference>
<dbReference type="Pfam" id="PF01346">
    <property type="entry name" value="FKBP_N"/>
    <property type="match status" value="1"/>
</dbReference>
<evidence type="ECO:0000256" key="2">
    <source>
        <dbReference type="ARBA" id="ARBA00006577"/>
    </source>
</evidence>
<evidence type="ECO:0000313" key="10">
    <source>
        <dbReference type="Proteomes" id="UP000267077"/>
    </source>
</evidence>
<dbReference type="Pfam" id="PF00254">
    <property type="entry name" value="FKBP_C"/>
    <property type="match status" value="1"/>
</dbReference>
<dbReference type="InterPro" id="IPR001179">
    <property type="entry name" value="PPIase_FKBP_dom"/>
</dbReference>